<dbReference type="Proteomes" id="UP000552615">
    <property type="component" value="Unassembled WGS sequence"/>
</dbReference>
<dbReference type="AlphaFoldDB" id="A0A7Y0A5Q5"/>
<feature type="transmembrane region" description="Helical" evidence="1">
    <location>
        <begin position="32"/>
        <end position="54"/>
    </location>
</feature>
<name>A0A7Y0A5Q5_9FLAO</name>
<protein>
    <submittedName>
        <fullName evidence="2">Uncharacterized protein</fullName>
    </submittedName>
</protein>
<keyword evidence="1" id="KW-0472">Membrane</keyword>
<comment type="caution">
    <text evidence="2">The sequence shown here is derived from an EMBL/GenBank/DDBJ whole genome shotgun (WGS) entry which is preliminary data.</text>
</comment>
<feature type="transmembrane region" description="Helical" evidence="1">
    <location>
        <begin position="7"/>
        <end position="26"/>
    </location>
</feature>
<sequence>MSTGKKISLFIIISIVLIIYFFGYNYDYNNSYWISMLFFVLILFSYVGLTLSTYEKVVGENPGKFFWYPWKKIKYVFLSGVMTVFSIILIFSTLSISLELAKQRKYKFLNSKETNKIIGFISKLDSIPQRYGKRPVAYLSYSVKEKKFEFELENQNSKYKLNQKIKIKYSLKHPDMFEILEINRN</sequence>
<dbReference type="RefSeq" id="WP_169230523.1">
    <property type="nucleotide sequence ID" value="NZ_JABBGF010000001.1"/>
</dbReference>
<keyword evidence="1" id="KW-0812">Transmembrane</keyword>
<dbReference type="EMBL" id="JABBGF010000001">
    <property type="protein sequence ID" value="NML57179.1"/>
    <property type="molecule type" value="Genomic_DNA"/>
</dbReference>
<evidence type="ECO:0000313" key="3">
    <source>
        <dbReference type="Proteomes" id="UP000552615"/>
    </source>
</evidence>
<feature type="transmembrane region" description="Helical" evidence="1">
    <location>
        <begin position="75"/>
        <end position="98"/>
    </location>
</feature>
<proteinExistence type="predicted"/>
<evidence type="ECO:0000313" key="2">
    <source>
        <dbReference type="EMBL" id="NML57179.1"/>
    </source>
</evidence>
<keyword evidence="1" id="KW-1133">Transmembrane helix</keyword>
<accession>A0A7Y0A5Q5</accession>
<keyword evidence="3" id="KW-1185">Reference proteome</keyword>
<organism evidence="2 3">
    <name type="scientific">Chryseobacterium cheonjiense</name>
    <dbReference type="NCBI Taxonomy" id="2728845"/>
    <lineage>
        <taxon>Bacteria</taxon>
        <taxon>Pseudomonadati</taxon>
        <taxon>Bacteroidota</taxon>
        <taxon>Flavobacteriia</taxon>
        <taxon>Flavobacteriales</taxon>
        <taxon>Weeksellaceae</taxon>
        <taxon>Chryseobacterium group</taxon>
        <taxon>Chryseobacterium</taxon>
    </lineage>
</organism>
<reference evidence="2 3" key="1">
    <citation type="submission" date="2020-04" db="EMBL/GenBank/DDBJ databases">
        <title>Chryseobacterium sp. RJ-7-14 sp. nov., isolated from Jeju soil.</title>
        <authorList>
            <person name="Dahal R.H."/>
            <person name="Chaudhary D.K."/>
        </authorList>
    </citation>
    <scope>NUCLEOTIDE SEQUENCE [LARGE SCALE GENOMIC DNA]</scope>
    <source>
        <strain evidence="2 3">RJ-7-14</strain>
    </source>
</reference>
<gene>
    <name evidence="2" type="ORF">HHL20_07455</name>
</gene>
<evidence type="ECO:0000256" key="1">
    <source>
        <dbReference type="SAM" id="Phobius"/>
    </source>
</evidence>